<dbReference type="AlphaFoldDB" id="I7ME72"/>
<gene>
    <name evidence="6" type="ORF">TTHERM_00266400</name>
</gene>
<dbReference type="STRING" id="312017.I7ME72"/>
<comment type="similarity">
    <text evidence="1">Belongs to the acyl coenzyme A hydrolase family.</text>
</comment>
<dbReference type="GeneID" id="7840108"/>
<sequence length="462" mass="54540">MIKRLFTKQLWRFCTASQRASKIIHTTDHNQHPEPQVDESKLLFKQKLQPYLNYHQSISFNISSYNEELIPLKQQQQDRIYLAFFRKFQGVKTYQHSKRQSDPTQKTNNPRSCWYQIQLPFESETELRTRFQRHYSDSIRVSKLLEVLDHIATKIGYSYCYNDPGAIITTSYVDHMNFFNKMNSFKDLYICGYPTYQKGPEIEVQIDLKQKDDNGQLQLVSCASFLLQVKDKLTNQPYEKTPEFSIEGEESPDRCQNRFNVGKENTHKRQYGNLRANLTIPPEKDEIDEVHQLFMKNRNITSDSIQIDATLEQKILLMQSQERNLNGQIYGGHLMKESIDLSWISAYNHVNTVQHNHINPEISYIDDFQFLSPVEVSNIINFESKVVYTYKNYVMVRVQCQKLESISQQSLTNQMYIIYRIDDDKPFKQVIPITYNECLTYLEAKRRFHAILTDVYVQATSN</sequence>
<dbReference type="PROSITE" id="PS51770">
    <property type="entry name" value="HOTDOG_ACOT"/>
    <property type="match status" value="1"/>
</dbReference>
<evidence type="ECO:0000313" key="7">
    <source>
        <dbReference type="Proteomes" id="UP000009168"/>
    </source>
</evidence>
<dbReference type="HOGENOM" id="CLU_047495_0_0_1"/>
<evidence type="ECO:0000256" key="3">
    <source>
        <dbReference type="ARBA" id="ARBA00022801"/>
    </source>
</evidence>
<evidence type="ECO:0000256" key="2">
    <source>
        <dbReference type="ARBA" id="ARBA00022737"/>
    </source>
</evidence>
<dbReference type="Gene3D" id="3.10.129.10">
    <property type="entry name" value="Hotdog Thioesterase"/>
    <property type="match status" value="2"/>
</dbReference>
<evidence type="ECO:0000259" key="5">
    <source>
        <dbReference type="PROSITE" id="PS51770"/>
    </source>
</evidence>
<accession>I7ME72</accession>
<dbReference type="GO" id="GO:0006637">
    <property type="term" value="P:acyl-CoA metabolic process"/>
    <property type="evidence" value="ECO:0007669"/>
    <property type="project" value="TreeGrafter"/>
</dbReference>
<keyword evidence="4" id="KW-0809">Transit peptide</keyword>
<proteinExistence type="inferred from homology"/>
<organism evidence="6 7">
    <name type="scientific">Tetrahymena thermophila (strain SB210)</name>
    <dbReference type="NCBI Taxonomy" id="312017"/>
    <lineage>
        <taxon>Eukaryota</taxon>
        <taxon>Sar</taxon>
        <taxon>Alveolata</taxon>
        <taxon>Ciliophora</taxon>
        <taxon>Intramacronucleata</taxon>
        <taxon>Oligohymenophorea</taxon>
        <taxon>Hymenostomatida</taxon>
        <taxon>Tetrahymenina</taxon>
        <taxon>Tetrahymenidae</taxon>
        <taxon>Tetrahymena</taxon>
    </lineage>
</organism>
<dbReference type="eggNOG" id="KOG2763">
    <property type="taxonomic scope" value="Eukaryota"/>
</dbReference>
<dbReference type="GO" id="GO:0047617">
    <property type="term" value="F:fatty acyl-CoA hydrolase activity"/>
    <property type="evidence" value="ECO:0007669"/>
    <property type="project" value="TreeGrafter"/>
</dbReference>
<dbReference type="Proteomes" id="UP000009168">
    <property type="component" value="Unassembled WGS sequence"/>
</dbReference>
<keyword evidence="2" id="KW-0677">Repeat</keyword>
<dbReference type="OrthoDB" id="331699at2759"/>
<dbReference type="InParanoid" id="I7ME72"/>
<evidence type="ECO:0000313" key="6">
    <source>
        <dbReference type="EMBL" id="EAR95630.1"/>
    </source>
</evidence>
<dbReference type="InterPro" id="IPR033120">
    <property type="entry name" value="HOTDOG_ACOT"/>
</dbReference>
<dbReference type="InterPro" id="IPR029069">
    <property type="entry name" value="HotDog_dom_sf"/>
</dbReference>
<protein>
    <submittedName>
        <fullName evidence="6">Acyl-CoA thioester hydrolase</fullName>
    </submittedName>
</protein>
<dbReference type="KEGG" id="tet:TTHERM_00266400"/>
<dbReference type="SUPFAM" id="SSF54637">
    <property type="entry name" value="Thioesterase/thiol ester dehydrase-isomerase"/>
    <property type="match status" value="2"/>
</dbReference>
<evidence type="ECO:0000256" key="1">
    <source>
        <dbReference type="ARBA" id="ARBA00010458"/>
    </source>
</evidence>
<reference evidence="7" key="1">
    <citation type="journal article" date="2006" name="PLoS Biol.">
        <title>Macronuclear genome sequence of the ciliate Tetrahymena thermophila, a model eukaryote.</title>
        <authorList>
            <person name="Eisen J.A."/>
            <person name="Coyne R.S."/>
            <person name="Wu M."/>
            <person name="Wu D."/>
            <person name="Thiagarajan M."/>
            <person name="Wortman J.R."/>
            <person name="Badger J.H."/>
            <person name="Ren Q."/>
            <person name="Amedeo P."/>
            <person name="Jones K.M."/>
            <person name="Tallon L.J."/>
            <person name="Delcher A.L."/>
            <person name="Salzberg S.L."/>
            <person name="Silva J.C."/>
            <person name="Haas B.J."/>
            <person name="Majoros W.H."/>
            <person name="Farzad M."/>
            <person name="Carlton J.M."/>
            <person name="Smith R.K. Jr."/>
            <person name="Garg J."/>
            <person name="Pearlman R.E."/>
            <person name="Karrer K.M."/>
            <person name="Sun L."/>
            <person name="Manning G."/>
            <person name="Elde N.C."/>
            <person name="Turkewitz A.P."/>
            <person name="Asai D.J."/>
            <person name="Wilkes D.E."/>
            <person name="Wang Y."/>
            <person name="Cai H."/>
            <person name="Collins K."/>
            <person name="Stewart B.A."/>
            <person name="Lee S.R."/>
            <person name="Wilamowska K."/>
            <person name="Weinberg Z."/>
            <person name="Ruzzo W.L."/>
            <person name="Wloga D."/>
            <person name="Gaertig J."/>
            <person name="Frankel J."/>
            <person name="Tsao C.-C."/>
            <person name="Gorovsky M.A."/>
            <person name="Keeling P.J."/>
            <person name="Waller R.F."/>
            <person name="Patron N.J."/>
            <person name="Cherry J.M."/>
            <person name="Stover N.A."/>
            <person name="Krieger C.J."/>
            <person name="del Toro C."/>
            <person name="Ryder H.F."/>
            <person name="Williamson S.C."/>
            <person name="Barbeau R.A."/>
            <person name="Hamilton E.P."/>
            <person name="Orias E."/>
        </authorList>
    </citation>
    <scope>NUCLEOTIDE SEQUENCE [LARGE SCALE GENOMIC DNA]</scope>
    <source>
        <strain evidence="7">SB210</strain>
    </source>
</reference>
<evidence type="ECO:0000256" key="4">
    <source>
        <dbReference type="ARBA" id="ARBA00022946"/>
    </source>
</evidence>
<dbReference type="PANTHER" id="PTHR12655">
    <property type="entry name" value="ACYL-COA THIOESTERASE"/>
    <property type="match status" value="1"/>
</dbReference>
<dbReference type="EMBL" id="GG662703">
    <property type="protein sequence ID" value="EAR95630.1"/>
    <property type="molecule type" value="Genomic_DNA"/>
</dbReference>
<keyword evidence="7" id="KW-1185">Reference proteome</keyword>
<dbReference type="PANTHER" id="PTHR12655:SF0">
    <property type="entry name" value="ACYL-COENZYME A THIOESTERASE 9, MITOCHONDRIAL"/>
    <property type="match status" value="1"/>
</dbReference>
<dbReference type="OMA" id="DPIMHVE"/>
<name>I7ME72_TETTS</name>
<dbReference type="RefSeq" id="XP_001015875.1">
    <property type="nucleotide sequence ID" value="XM_001015875.3"/>
</dbReference>
<feature type="domain" description="HotDog ACOT-type" evidence="5">
    <location>
        <begin position="308"/>
        <end position="425"/>
    </location>
</feature>
<keyword evidence="3 6" id="KW-0378">Hydrolase</keyword>